<dbReference type="InterPro" id="IPR043128">
    <property type="entry name" value="Rev_trsase/Diguanyl_cyclase"/>
</dbReference>
<comment type="caution">
    <text evidence="3">The sequence shown here is derived from an EMBL/GenBank/DDBJ whole genome shotgun (WGS) entry which is preliminary data.</text>
</comment>
<accession>A0A7W7B4A5</accession>
<dbReference type="Proteomes" id="UP000566324">
    <property type="component" value="Unassembled WGS sequence"/>
</dbReference>
<feature type="transmembrane region" description="Helical" evidence="1">
    <location>
        <begin position="53"/>
        <end position="75"/>
    </location>
</feature>
<protein>
    <submittedName>
        <fullName evidence="3">Diguanylate cyclase (GGDEF)-like protein</fullName>
    </submittedName>
</protein>
<feature type="transmembrane region" description="Helical" evidence="1">
    <location>
        <begin position="24"/>
        <end position="47"/>
    </location>
</feature>
<keyword evidence="4" id="KW-1185">Reference proteome</keyword>
<dbReference type="InterPro" id="IPR052163">
    <property type="entry name" value="DGC-Regulatory_Protein"/>
</dbReference>
<dbReference type="PROSITE" id="PS50887">
    <property type="entry name" value="GGDEF"/>
    <property type="match status" value="1"/>
</dbReference>
<evidence type="ECO:0000313" key="3">
    <source>
        <dbReference type="EMBL" id="MBB4633736.1"/>
    </source>
</evidence>
<sequence>MKQAFFPRAETVLDGIYVELVRSLYAAFIPSVIMSIGFVAGGVLMVVETGDMTLALIVAAGTLTSLIRLFVAFSGRKEAADTRLGVERARRLERRFSVSYLAFAICLGAFGVRVFSLPAMETHLLTVALLVGYGAGVSAGISLRPRLAVASMLTAIVPGVIAAFMASHHLYWATAVMMLALLAGGIRSLLDRYRFTVREISRRITFGNLARTDGLTDLPNRLALREWFEEHVTLNPRAGLVAVHCLDLNGFKGVNDELGHPVGDALLAAVAKRLSYIIRETDMAARLGGDEFAIVQCGMKHPEEAGVLARRIEAAIRQPFRLGGHVAKISTCVGYAVSSDRAEDLEPLISRADEALYTAKRRGGGIAAQTGEKNMAVSAAA</sequence>
<dbReference type="Gene3D" id="3.30.70.270">
    <property type="match status" value="1"/>
</dbReference>
<reference evidence="3 4" key="1">
    <citation type="submission" date="2020-08" db="EMBL/GenBank/DDBJ databases">
        <title>Genomic Encyclopedia of Type Strains, Phase IV (KMG-IV): sequencing the most valuable type-strain genomes for metagenomic binning, comparative biology and taxonomic classification.</title>
        <authorList>
            <person name="Goeker M."/>
        </authorList>
    </citation>
    <scope>NUCLEOTIDE SEQUENCE [LARGE SCALE GENOMIC DNA]</scope>
    <source>
        <strain evidence="3 4">DSM 17328</strain>
    </source>
</reference>
<keyword evidence="1" id="KW-0812">Transmembrane</keyword>
<feature type="transmembrane region" description="Helical" evidence="1">
    <location>
        <begin position="96"/>
        <end position="116"/>
    </location>
</feature>
<feature type="transmembrane region" description="Helical" evidence="1">
    <location>
        <begin position="171"/>
        <end position="190"/>
    </location>
</feature>
<keyword evidence="1" id="KW-1133">Transmembrane helix</keyword>
<feature type="transmembrane region" description="Helical" evidence="1">
    <location>
        <begin position="147"/>
        <end position="165"/>
    </location>
</feature>
<proteinExistence type="predicted"/>
<evidence type="ECO:0000256" key="1">
    <source>
        <dbReference type="SAM" id="Phobius"/>
    </source>
</evidence>
<dbReference type="EMBL" id="JACHNZ010000054">
    <property type="protein sequence ID" value="MBB4633736.1"/>
    <property type="molecule type" value="Genomic_DNA"/>
</dbReference>
<dbReference type="SUPFAM" id="SSF55073">
    <property type="entry name" value="Nucleotide cyclase"/>
    <property type="match status" value="1"/>
</dbReference>
<dbReference type="RefSeq" id="WP_184071599.1">
    <property type="nucleotide sequence ID" value="NZ_JACHNZ010000054.1"/>
</dbReference>
<dbReference type="InterPro" id="IPR029787">
    <property type="entry name" value="Nucleotide_cyclase"/>
</dbReference>
<feature type="domain" description="GGDEF" evidence="2">
    <location>
        <begin position="239"/>
        <end position="372"/>
    </location>
</feature>
<dbReference type="AlphaFoldDB" id="A0A7W7B4A5"/>
<dbReference type="PANTHER" id="PTHR46663">
    <property type="entry name" value="DIGUANYLATE CYCLASE DGCT-RELATED"/>
    <property type="match status" value="1"/>
</dbReference>
<evidence type="ECO:0000313" key="4">
    <source>
        <dbReference type="Proteomes" id="UP000566324"/>
    </source>
</evidence>
<dbReference type="PANTHER" id="PTHR46663:SF2">
    <property type="entry name" value="GGDEF DOMAIN-CONTAINING PROTEIN"/>
    <property type="match status" value="1"/>
</dbReference>
<dbReference type="NCBIfam" id="TIGR00254">
    <property type="entry name" value="GGDEF"/>
    <property type="match status" value="1"/>
</dbReference>
<name>A0A7W7B4A5_9SPHN</name>
<gene>
    <name evidence="3" type="ORF">GGQ98_003386</name>
</gene>
<feature type="transmembrane region" description="Helical" evidence="1">
    <location>
        <begin position="122"/>
        <end position="140"/>
    </location>
</feature>
<organism evidence="3 4">
    <name type="scientific">Sphingosinicella soli</name>
    <dbReference type="NCBI Taxonomy" id="333708"/>
    <lineage>
        <taxon>Bacteria</taxon>
        <taxon>Pseudomonadati</taxon>
        <taxon>Pseudomonadota</taxon>
        <taxon>Alphaproteobacteria</taxon>
        <taxon>Sphingomonadales</taxon>
        <taxon>Sphingosinicellaceae</taxon>
        <taxon>Sphingosinicella</taxon>
    </lineage>
</organism>
<dbReference type="InterPro" id="IPR000160">
    <property type="entry name" value="GGDEF_dom"/>
</dbReference>
<dbReference type="Pfam" id="PF00990">
    <property type="entry name" value="GGDEF"/>
    <property type="match status" value="1"/>
</dbReference>
<dbReference type="SMART" id="SM00267">
    <property type="entry name" value="GGDEF"/>
    <property type="match status" value="1"/>
</dbReference>
<keyword evidence="1" id="KW-0472">Membrane</keyword>
<evidence type="ECO:0000259" key="2">
    <source>
        <dbReference type="PROSITE" id="PS50887"/>
    </source>
</evidence>
<dbReference type="CDD" id="cd01949">
    <property type="entry name" value="GGDEF"/>
    <property type="match status" value="1"/>
</dbReference>